<dbReference type="EMBL" id="JAZDRP010000003">
    <property type="protein sequence ID" value="MEE2526044.1"/>
    <property type="molecule type" value="Genomic_DNA"/>
</dbReference>
<reference evidence="3 4" key="1">
    <citation type="submission" date="2024-01" db="EMBL/GenBank/DDBJ databases">
        <title>Hyphobacterium bacterium isolated from marine sediment.</title>
        <authorList>
            <person name="Zhao S."/>
        </authorList>
    </citation>
    <scope>NUCLEOTIDE SEQUENCE [LARGE SCALE GENOMIC DNA]</scope>
    <source>
        <strain evidence="4">HN65</strain>
    </source>
</reference>
<evidence type="ECO:0000259" key="2">
    <source>
        <dbReference type="Pfam" id="PF01479"/>
    </source>
</evidence>
<dbReference type="CDD" id="cd00165">
    <property type="entry name" value="S4"/>
    <property type="match status" value="1"/>
</dbReference>
<feature type="domain" description="RNA-binding S4" evidence="2">
    <location>
        <begin position="6"/>
        <end position="55"/>
    </location>
</feature>
<sequence>MSTEAVRIDIWLWRARFVKTRALATGFVGKGRIRIGEGSALRRIEKPSTLVRPGDSLTFPLGSRIVRLTITALGERRGPASEARGLYDLHPEED</sequence>
<dbReference type="PROSITE" id="PS50889">
    <property type="entry name" value="S4"/>
    <property type="match status" value="1"/>
</dbReference>
<dbReference type="InterPro" id="IPR036986">
    <property type="entry name" value="S4_RNA-bd_sf"/>
</dbReference>
<name>A0ABU7LR28_9PROT</name>
<dbReference type="SUPFAM" id="SSF55174">
    <property type="entry name" value="Alpha-L RNA-binding motif"/>
    <property type="match status" value="1"/>
</dbReference>
<dbReference type="InterPro" id="IPR002942">
    <property type="entry name" value="S4_RNA-bd"/>
</dbReference>
<evidence type="ECO:0000313" key="3">
    <source>
        <dbReference type="EMBL" id="MEE2526044.1"/>
    </source>
</evidence>
<proteinExistence type="predicted"/>
<keyword evidence="1" id="KW-0694">RNA-binding</keyword>
<dbReference type="Gene3D" id="3.10.290.10">
    <property type="entry name" value="RNA-binding S4 domain"/>
    <property type="match status" value="1"/>
</dbReference>
<dbReference type="Pfam" id="PF01479">
    <property type="entry name" value="S4"/>
    <property type="match status" value="1"/>
</dbReference>
<gene>
    <name evidence="3" type="ORF">V0U79_06675</name>
</gene>
<accession>A0ABU7LR28</accession>
<protein>
    <submittedName>
        <fullName evidence="3">RNA-binding S4 domain-containing protein</fullName>
    </submittedName>
</protein>
<evidence type="ECO:0000256" key="1">
    <source>
        <dbReference type="PROSITE-ProRule" id="PRU00182"/>
    </source>
</evidence>
<organism evidence="3 4">
    <name type="scientific">Hyphobacterium lacteum</name>
    <dbReference type="NCBI Taxonomy" id="3116575"/>
    <lineage>
        <taxon>Bacteria</taxon>
        <taxon>Pseudomonadati</taxon>
        <taxon>Pseudomonadota</taxon>
        <taxon>Alphaproteobacteria</taxon>
        <taxon>Maricaulales</taxon>
        <taxon>Maricaulaceae</taxon>
        <taxon>Hyphobacterium</taxon>
    </lineage>
</organism>
<comment type="caution">
    <text evidence="3">The sequence shown here is derived from an EMBL/GenBank/DDBJ whole genome shotgun (WGS) entry which is preliminary data.</text>
</comment>
<dbReference type="Proteomes" id="UP001354971">
    <property type="component" value="Unassembled WGS sequence"/>
</dbReference>
<keyword evidence="4" id="KW-1185">Reference proteome</keyword>
<evidence type="ECO:0000313" key="4">
    <source>
        <dbReference type="Proteomes" id="UP001354971"/>
    </source>
</evidence>
<dbReference type="RefSeq" id="WP_330198703.1">
    <property type="nucleotide sequence ID" value="NZ_JAZDRP010000003.1"/>
</dbReference>